<dbReference type="AlphaFoldDB" id="A0A841I4A9"/>
<dbReference type="PANTHER" id="PTHR43415">
    <property type="entry name" value="SPERMIDINE N(1)-ACETYLTRANSFERASE"/>
    <property type="match status" value="1"/>
</dbReference>
<dbReference type="CDD" id="cd04301">
    <property type="entry name" value="NAT_SF"/>
    <property type="match status" value="1"/>
</dbReference>
<proteinExistence type="predicted"/>
<dbReference type="PANTHER" id="PTHR43415:SF3">
    <property type="entry name" value="GNAT-FAMILY ACETYLTRANSFERASE"/>
    <property type="match status" value="1"/>
</dbReference>
<dbReference type="Gene3D" id="3.40.630.30">
    <property type="match status" value="1"/>
</dbReference>
<accession>A0A841I4A9</accession>
<dbReference type="EMBL" id="JACHHG010000010">
    <property type="protein sequence ID" value="MBB6099250.1"/>
    <property type="molecule type" value="Genomic_DNA"/>
</dbReference>
<dbReference type="SUPFAM" id="SSF55729">
    <property type="entry name" value="Acyl-CoA N-acyltransferases (Nat)"/>
    <property type="match status" value="1"/>
</dbReference>
<keyword evidence="2" id="KW-0808">Transferase</keyword>
<evidence type="ECO:0000313" key="2">
    <source>
        <dbReference type="EMBL" id="MBB6099250.1"/>
    </source>
</evidence>
<dbReference type="Proteomes" id="UP000569951">
    <property type="component" value="Unassembled WGS sequence"/>
</dbReference>
<dbReference type="RefSeq" id="WP_221277114.1">
    <property type="nucleotide sequence ID" value="NZ_JACHHG010000010.1"/>
</dbReference>
<gene>
    <name evidence="2" type="ORF">HNR42_002688</name>
</gene>
<sequence length="192" mass="21678">MNLTLPKPTLRGERVLLRPFTTDDLEAYLLLLTDPEGLRLTGTQASFTREQTEGWLAKIAAQPGRYDLAITLEETGELIGEVVVNDLDGDNRLANLRVGLRAAYTGRGYGTEAMRLMIAFAFEQIGLHRLELEVFDFNPRAQHVYEHKLGFRREGVLRDVLYLDGRYHSAIVMSLLEDEYRASKAAQPQPVS</sequence>
<feature type="domain" description="N-acetyltransferase" evidence="1">
    <location>
        <begin position="15"/>
        <end position="178"/>
    </location>
</feature>
<evidence type="ECO:0000313" key="3">
    <source>
        <dbReference type="Proteomes" id="UP000569951"/>
    </source>
</evidence>
<dbReference type="PROSITE" id="PS51186">
    <property type="entry name" value="GNAT"/>
    <property type="match status" value="1"/>
</dbReference>
<reference evidence="2 3" key="1">
    <citation type="submission" date="2020-08" db="EMBL/GenBank/DDBJ databases">
        <title>Genomic Encyclopedia of Type Strains, Phase IV (KMG-IV): sequencing the most valuable type-strain genomes for metagenomic binning, comparative biology and taxonomic classification.</title>
        <authorList>
            <person name="Goeker M."/>
        </authorList>
    </citation>
    <scope>NUCLEOTIDE SEQUENCE [LARGE SCALE GENOMIC DNA]</scope>
    <source>
        <strain evidence="2 3">DSM 21458</strain>
    </source>
</reference>
<protein>
    <submittedName>
        <fullName evidence="2">RimJ/RimL family protein N-acetyltransferase</fullName>
    </submittedName>
</protein>
<comment type="caution">
    <text evidence="2">The sequence shown here is derived from an EMBL/GenBank/DDBJ whole genome shotgun (WGS) entry which is preliminary data.</text>
</comment>
<dbReference type="InterPro" id="IPR000182">
    <property type="entry name" value="GNAT_dom"/>
</dbReference>
<evidence type="ECO:0000259" key="1">
    <source>
        <dbReference type="PROSITE" id="PS51186"/>
    </source>
</evidence>
<dbReference type="Pfam" id="PF13302">
    <property type="entry name" value="Acetyltransf_3"/>
    <property type="match status" value="1"/>
</dbReference>
<keyword evidence="3" id="KW-1185">Reference proteome</keyword>
<dbReference type="GO" id="GO:0016747">
    <property type="term" value="F:acyltransferase activity, transferring groups other than amino-acyl groups"/>
    <property type="evidence" value="ECO:0007669"/>
    <property type="project" value="InterPro"/>
</dbReference>
<dbReference type="InterPro" id="IPR016181">
    <property type="entry name" value="Acyl_CoA_acyltransferase"/>
</dbReference>
<name>A0A841I4A9_9DEIO</name>
<organism evidence="2 3">
    <name type="scientific">Deinobacterium chartae</name>
    <dbReference type="NCBI Taxonomy" id="521158"/>
    <lineage>
        <taxon>Bacteria</taxon>
        <taxon>Thermotogati</taxon>
        <taxon>Deinococcota</taxon>
        <taxon>Deinococci</taxon>
        <taxon>Deinococcales</taxon>
        <taxon>Deinococcaceae</taxon>
        <taxon>Deinobacterium</taxon>
    </lineage>
</organism>